<dbReference type="SUPFAM" id="SSF51182">
    <property type="entry name" value="RmlC-like cupins"/>
    <property type="match status" value="1"/>
</dbReference>
<dbReference type="STRING" id="1349421.OI18_16295"/>
<sequence length="149" mass="16123">MNKSYWIFGGKLEILADERETGSTYDLISGTLEPGIEVPLHQHHNYTESIYMVEGELTIYLKGETKVLHAGHHLFIPRSTPHAIKNNGPKSAKAITVASPGSFARLIKTVGIPGNDDGTAPEGETDLDAFIRISAEMGDEMLGPPGARP</sequence>
<dbReference type="InterPro" id="IPR013096">
    <property type="entry name" value="Cupin_2"/>
</dbReference>
<reference evidence="2 3" key="1">
    <citation type="submission" date="2014-11" db="EMBL/GenBank/DDBJ databases">
        <title>Genome sequence of Flavihumibacter solisilvae 3-3.</title>
        <authorList>
            <person name="Zhou G."/>
            <person name="Li M."/>
            <person name="Wang G."/>
        </authorList>
    </citation>
    <scope>NUCLEOTIDE SEQUENCE [LARGE SCALE GENOMIC DNA]</scope>
    <source>
        <strain evidence="2 3">3-3</strain>
    </source>
</reference>
<dbReference type="Proteomes" id="UP000031408">
    <property type="component" value="Unassembled WGS sequence"/>
</dbReference>
<protein>
    <recommendedName>
        <fullName evidence="1">Cupin type-2 domain-containing protein</fullName>
    </recommendedName>
</protein>
<dbReference type="AlphaFoldDB" id="A0A0C1IHP0"/>
<keyword evidence="3" id="KW-1185">Reference proteome</keyword>
<organism evidence="2 3">
    <name type="scientific">Flavihumibacter solisilvae</name>
    <dbReference type="NCBI Taxonomy" id="1349421"/>
    <lineage>
        <taxon>Bacteria</taxon>
        <taxon>Pseudomonadati</taxon>
        <taxon>Bacteroidota</taxon>
        <taxon>Chitinophagia</taxon>
        <taxon>Chitinophagales</taxon>
        <taxon>Chitinophagaceae</taxon>
        <taxon>Flavihumibacter</taxon>
    </lineage>
</organism>
<comment type="caution">
    <text evidence="2">The sequence shown here is derived from an EMBL/GenBank/DDBJ whole genome shotgun (WGS) entry which is preliminary data.</text>
</comment>
<proteinExistence type="predicted"/>
<dbReference type="EMBL" id="JSVC01000018">
    <property type="protein sequence ID" value="KIC93730.1"/>
    <property type="molecule type" value="Genomic_DNA"/>
</dbReference>
<dbReference type="Gene3D" id="2.60.120.10">
    <property type="entry name" value="Jelly Rolls"/>
    <property type="match status" value="1"/>
</dbReference>
<dbReference type="InterPro" id="IPR011051">
    <property type="entry name" value="RmlC_Cupin_sf"/>
</dbReference>
<dbReference type="PANTHER" id="PTHR36440:SF1">
    <property type="entry name" value="PUTATIVE (AFU_ORTHOLOGUE AFUA_8G07350)-RELATED"/>
    <property type="match status" value="1"/>
</dbReference>
<dbReference type="PANTHER" id="PTHR36440">
    <property type="entry name" value="PUTATIVE (AFU_ORTHOLOGUE AFUA_8G07350)-RELATED"/>
    <property type="match status" value="1"/>
</dbReference>
<dbReference type="Pfam" id="PF07883">
    <property type="entry name" value="Cupin_2"/>
    <property type="match status" value="1"/>
</dbReference>
<evidence type="ECO:0000259" key="1">
    <source>
        <dbReference type="Pfam" id="PF07883"/>
    </source>
</evidence>
<accession>A0A0C1IHP0</accession>
<feature type="domain" description="Cupin type-2" evidence="1">
    <location>
        <begin position="31"/>
        <end position="97"/>
    </location>
</feature>
<gene>
    <name evidence="2" type="ORF">OI18_16295</name>
</gene>
<name>A0A0C1IHP0_9BACT</name>
<dbReference type="InterPro" id="IPR014710">
    <property type="entry name" value="RmlC-like_jellyroll"/>
</dbReference>
<evidence type="ECO:0000313" key="3">
    <source>
        <dbReference type="Proteomes" id="UP000031408"/>
    </source>
</evidence>
<dbReference type="InterPro" id="IPR053146">
    <property type="entry name" value="QDO-like"/>
</dbReference>
<evidence type="ECO:0000313" key="2">
    <source>
        <dbReference type="EMBL" id="KIC93730.1"/>
    </source>
</evidence>